<feature type="compositionally biased region" description="Basic and acidic residues" evidence="1">
    <location>
        <begin position="306"/>
        <end position="317"/>
    </location>
</feature>
<evidence type="ECO:0000313" key="3">
    <source>
        <dbReference type="Proteomes" id="UP000030108"/>
    </source>
</evidence>
<evidence type="ECO:0000256" key="1">
    <source>
        <dbReference type="SAM" id="MobiDB-lite"/>
    </source>
</evidence>
<feature type="compositionally biased region" description="Basic and acidic residues" evidence="1">
    <location>
        <begin position="150"/>
        <end position="162"/>
    </location>
</feature>
<evidence type="ECO:0000313" key="2">
    <source>
        <dbReference type="EMBL" id="EUC54347.1"/>
    </source>
</evidence>
<accession>X8IXE2</accession>
<feature type="region of interest" description="Disordered" evidence="1">
    <location>
        <begin position="589"/>
        <end position="623"/>
    </location>
</feature>
<name>X8IXE2_9AGAM</name>
<comment type="caution">
    <text evidence="2">The sequence shown here is derived from an EMBL/GenBank/DDBJ whole genome shotgun (WGS) entry which is preliminary data.</text>
</comment>
<dbReference type="EMBL" id="JATN01000322">
    <property type="protein sequence ID" value="EUC54347.1"/>
    <property type="molecule type" value="Genomic_DNA"/>
</dbReference>
<feature type="compositionally biased region" description="Acidic residues" evidence="1">
    <location>
        <begin position="257"/>
        <end position="266"/>
    </location>
</feature>
<feature type="compositionally biased region" description="Basic residues" evidence="1">
    <location>
        <begin position="296"/>
        <end position="305"/>
    </location>
</feature>
<feature type="compositionally biased region" description="Low complexity" evidence="1">
    <location>
        <begin position="176"/>
        <end position="188"/>
    </location>
</feature>
<organism evidence="2 3">
    <name type="scientific">Rhizoctonia solani AG-3 Rhs1AP</name>
    <dbReference type="NCBI Taxonomy" id="1086054"/>
    <lineage>
        <taxon>Eukaryota</taxon>
        <taxon>Fungi</taxon>
        <taxon>Dikarya</taxon>
        <taxon>Basidiomycota</taxon>
        <taxon>Agaricomycotina</taxon>
        <taxon>Agaricomycetes</taxon>
        <taxon>Cantharellales</taxon>
        <taxon>Ceratobasidiaceae</taxon>
        <taxon>Rhizoctonia</taxon>
    </lineage>
</organism>
<feature type="region of interest" description="Disordered" evidence="1">
    <location>
        <begin position="142"/>
        <end position="468"/>
    </location>
</feature>
<reference evidence="3" key="1">
    <citation type="journal article" date="2014" name="Genome Announc.">
        <title>Draft genome sequence of the plant-pathogenic soil fungus Rhizoctonia solani anastomosis group 3 strain Rhs1AP.</title>
        <authorList>
            <person name="Cubeta M.A."/>
            <person name="Thomas E."/>
            <person name="Dean R.A."/>
            <person name="Jabaji S."/>
            <person name="Neate S.M."/>
            <person name="Tavantzis S."/>
            <person name="Toda T."/>
            <person name="Vilgalys R."/>
            <person name="Bharathan N."/>
            <person name="Fedorova-Abrams N."/>
            <person name="Pakala S.B."/>
            <person name="Pakala S.M."/>
            <person name="Zafar N."/>
            <person name="Joardar V."/>
            <person name="Losada L."/>
            <person name="Nierman W.C."/>
        </authorList>
    </citation>
    <scope>NUCLEOTIDE SEQUENCE [LARGE SCALE GENOMIC DNA]</scope>
    <source>
        <strain evidence="3">AG-3</strain>
    </source>
</reference>
<feature type="compositionally biased region" description="Polar residues" evidence="1">
    <location>
        <begin position="365"/>
        <end position="377"/>
    </location>
</feature>
<feature type="compositionally biased region" description="Low complexity" evidence="1">
    <location>
        <begin position="416"/>
        <end position="432"/>
    </location>
</feature>
<feature type="compositionally biased region" description="Polar residues" evidence="1">
    <location>
        <begin position="322"/>
        <end position="336"/>
    </location>
</feature>
<dbReference type="Proteomes" id="UP000030108">
    <property type="component" value="Unassembled WGS sequence"/>
</dbReference>
<protein>
    <submittedName>
        <fullName evidence="2">Uncharacterized protein</fullName>
    </submittedName>
</protein>
<feature type="non-terminal residue" evidence="2">
    <location>
        <position position="623"/>
    </location>
</feature>
<gene>
    <name evidence="2" type="ORF">RSOL_041410</name>
</gene>
<dbReference type="AlphaFoldDB" id="X8IXE2"/>
<feature type="compositionally biased region" description="Low complexity" evidence="1">
    <location>
        <begin position="442"/>
        <end position="456"/>
    </location>
</feature>
<sequence length="623" mass="64385">MSTPEWWRGVVAYGYVAGLTGDYRFFIWAGQWDEDFDGKHIEVMQIRNIMGLFKETSVHWRQGEEAILWLETKGGYSYALTEPAEEYNHGSWDQVVRSWTKLPDGQSQACPGFSVVARKDAKPSWWKGDAAQKAWDHFQKPIKAAQKAEQATKRKEEKEDQKRRKSLQKMLEGTSKAQAKGKGAGQAKAKGKGKGKGTGNAKAKEAPEEQGGSLTDGLGSQSVGAEGSSAGTKRKREDPGYDQSRLRKRKSDVSYVELDDIEEEDAMGEKESSPDPIQEPSSPLPEEHPSPSKAKQPIRVKSPKKTRTEQSTNEKEPASLARDNQTLLSQGSSAVTNGEAVAEQQASSQPTKALEGLTIGGSSPDLDSNMNNASNHESLGFDSSGLPAPAEPGATVQLAAPANATAPVLPTPQLDPATSTSAAVSSMPAAPVEDGHGMALQTSSAPSTNSPSGSTSVADSVAALPSSSVQADTLAPAAPALTVASAPACLSASTGAPAPAPIILPNPTLVPALVSAPGPVSLSAITPTPAAAAPALAPAPAFASAPVLLPAPAPPAVAALAPLAAPASGALNVGSSNAAPLIGPSTCGPATGTAVEAAPPATQETSEFDLDNMTGRPSSLRTR</sequence>
<proteinExistence type="predicted"/>